<dbReference type="Pfam" id="PF08401">
    <property type="entry name" value="ArdcN"/>
    <property type="match status" value="1"/>
</dbReference>
<dbReference type="AlphaFoldDB" id="A0A6H9H3Q2"/>
<organism evidence="3 4">
    <name type="scientific">Microcystis aeruginosa NIES-3804</name>
    <dbReference type="NCBI Taxonomy" id="2517783"/>
    <lineage>
        <taxon>Bacteria</taxon>
        <taxon>Bacillati</taxon>
        <taxon>Cyanobacteriota</taxon>
        <taxon>Cyanophyceae</taxon>
        <taxon>Oscillatoriophycideae</taxon>
        <taxon>Chroococcales</taxon>
        <taxon>Microcystaceae</taxon>
        <taxon>Microcystis</taxon>
    </lineage>
</organism>
<evidence type="ECO:0000313" key="4">
    <source>
        <dbReference type="Proteomes" id="UP000435041"/>
    </source>
</evidence>
<evidence type="ECO:0000313" key="3">
    <source>
        <dbReference type="EMBL" id="GCL52506.1"/>
    </source>
</evidence>
<evidence type="ECO:0000259" key="2">
    <source>
        <dbReference type="Pfam" id="PF18818"/>
    </source>
</evidence>
<feature type="domain" description="Polyvalent protein metallopeptidase" evidence="2">
    <location>
        <begin position="156"/>
        <end position="277"/>
    </location>
</feature>
<dbReference type="InterPro" id="IPR041459">
    <property type="entry name" value="MPTase-PolyVal"/>
</dbReference>
<dbReference type="InterPro" id="IPR013610">
    <property type="entry name" value="ArdC_N"/>
</dbReference>
<dbReference type="PIRSF" id="PIRSF037112">
    <property type="entry name" value="Antirestriction_ArdC"/>
    <property type="match status" value="1"/>
</dbReference>
<reference evidence="3 4" key="1">
    <citation type="submission" date="2019-02" db="EMBL/GenBank/DDBJ databases">
        <title>Draft genome sequence of Arthrospira platensis NIES-3804.</title>
        <authorList>
            <person name="Yamaguchi H."/>
            <person name="Suzuki S."/>
            <person name="Kawachi M."/>
        </authorList>
    </citation>
    <scope>NUCLEOTIDE SEQUENCE [LARGE SCALE GENOMIC DNA]</scope>
    <source>
        <strain evidence="3 4">NIES-3804</strain>
    </source>
</reference>
<dbReference type="InterPro" id="IPR017113">
    <property type="entry name" value="Antirestriction_ArdC"/>
</dbReference>
<dbReference type="EMBL" id="BJCI01000114">
    <property type="protein sequence ID" value="GCL52506.1"/>
    <property type="molecule type" value="Genomic_DNA"/>
</dbReference>
<comment type="caution">
    <text evidence="3">The sequence shown here is derived from an EMBL/GenBank/DDBJ whole genome shotgun (WGS) entry which is preliminary data.</text>
</comment>
<dbReference type="Pfam" id="PF18818">
    <property type="entry name" value="MPTase-PolyVal"/>
    <property type="match status" value="1"/>
</dbReference>
<name>A0A6H9H3Q2_MICAE</name>
<protein>
    <recommendedName>
        <fullName evidence="5">Antirestriction protein</fullName>
    </recommendedName>
</protein>
<dbReference type="Proteomes" id="UP000435041">
    <property type="component" value="Unassembled WGS sequence"/>
</dbReference>
<gene>
    <name evidence="3" type="ORF">NIES3804_40970</name>
</gene>
<evidence type="ECO:0000259" key="1">
    <source>
        <dbReference type="Pfam" id="PF08401"/>
    </source>
</evidence>
<evidence type="ECO:0008006" key="5">
    <source>
        <dbReference type="Google" id="ProtNLM"/>
    </source>
</evidence>
<accession>A0A6H9H3Q2</accession>
<feature type="domain" description="N-terminal" evidence="1">
    <location>
        <begin position="13"/>
        <end position="123"/>
    </location>
</feature>
<dbReference type="RefSeq" id="WP_159294850.1">
    <property type="nucleotide sequence ID" value="NZ_BJCI01000114.1"/>
</dbReference>
<proteinExistence type="predicted"/>
<sequence>MAKSNYTPSDKFQIVSDRLMQLLENGVKPWVKPWKAVGYQNLITGHEYTGINPLLCAIDCMAQNYEQPYFLTFKQAKENGWTIKKGSESTWIRWGGSYAVEIEDDRGETVREFRNSAKWFNVFNVACVEDKNAEIKIAHFSKPEPIGREHTTDPIMQKFLNSQEATISHGGDRAFYSPERDEIRLPELSSFQSVAGYYGTAIHELAHWTGHKTRLNRNLSGAFGSQSYAFEELIAELAAAFVLNEFNYTGELEHHANYLGSWLKALKNDNKYFFKAAGMATKASLFLLENWQS</sequence>
<dbReference type="GO" id="GO:0003697">
    <property type="term" value="F:single-stranded DNA binding"/>
    <property type="evidence" value="ECO:0007669"/>
    <property type="project" value="InterPro"/>
</dbReference>